<evidence type="ECO:0000313" key="1">
    <source>
        <dbReference type="EMBL" id="MEQ2487848.1"/>
    </source>
</evidence>
<reference evidence="1 2" key="1">
    <citation type="submission" date="2024-04" db="EMBL/GenBank/DDBJ databases">
        <title>Human intestinal bacterial collection.</title>
        <authorList>
            <person name="Pauvert C."/>
            <person name="Hitch T.C.A."/>
            <person name="Clavel T."/>
        </authorList>
    </citation>
    <scope>NUCLEOTIDE SEQUENCE [LARGE SCALE GENOMIC DNA]</scope>
    <source>
        <strain evidence="1 2">CLA-AA-H145</strain>
    </source>
</reference>
<dbReference type="RefSeq" id="WP_252345003.1">
    <property type="nucleotide sequence ID" value="NZ_JAHKBE010000101.1"/>
</dbReference>
<comment type="caution">
    <text evidence="1">The sequence shown here is derived from an EMBL/GenBank/DDBJ whole genome shotgun (WGS) entry which is preliminary data.</text>
</comment>
<name>A0ABV1FU13_9BACT</name>
<dbReference type="Proteomes" id="UP001487296">
    <property type="component" value="Unassembled WGS sequence"/>
</dbReference>
<organism evidence="1 2">
    <name type="scientific">Hallella faecis</name>
    <dbReference type="NCBI Taxonomy" id="2841596"/>
    <lineage>
        <taxon>Bacteria</taxon>
        <taxon>Pseudomonadati</taxon>
        <taxon>Bacteroidota</taxon>
        <taxon>Bacteroidia</taxon>
        <taxon>Bacteroidales</taxon>
        <taxon>Prevotellaceae</taxon>
        <taxon>Hallella</taxon>
    </lineage>
</organism>
<proteinExistence type="predicted"/>
<keyword evidence="2" id="KW-1185">Reference proteome</keyword>
<gene>
    <name evidence="1" type="ORF">AAAT34_12470</name>
</gene>
<accession>A0ABV1FU13</accession>
<evidence type="ECO:0000313" key="2">
    <source>
        <dbReference type="Proteomes" id="UP001487296"/>
    </source>
</evidence>
<sequence>MDEVTAYMSGTMMRYHFEAENKTADSFQLAYKTGNGNEAILYSFLRSDSTLYSVIDTELISNSRLIIDYLKKHYTLVSASDETSYQYCFTTEDRSMVITTMKVSDVCFNVNYSFVY</sequence>
<protein>
    <submittedName>
        <fullName evidence="1">Uncharacterized protein</fullName>
    </submittedName>
</protein>
<dbReference type="EMBL" id="JBBNFP010000096">
    <property type="protein sequence ID" value="MEQ2487848.1"/>
    <property type="molecule type" value="Genomic_DNA"/>
</dbReference>